<keyword evidence="2" id="KW-1133">Transmembrane helix</keyword>
<dbReference type="EMBL" id="HBGU01071524">
    <property type="protein sequence ID" value="CAD9533925.1"/>
    <property type="molecule type" value="Transcribed_RNA"/>
</dbReference>
<feature type="compositionally biased region" description="Acidic residues" evidence="1">
    <location>
        <begin position="36"/>
        <end position="62"/>
    </location>
</feature>
<feature type="region of interest" description="Disordered" evidence="1">
    <location>
        <begin position="1"/>
        <end position="62"/>
    </location>
</feature>
<evidence type="ECO:0000256" key="1">
    <source>
        <dbReference type="SAM" id="MobiDB-lite"/>
    </source>
</evidence>
<organism evidence="3">
    <name type="scientific">Haptolina brevifila</name>
    <dbReference type="NCBI Taxonomy" id="156173"/>
    <lineage>
        <taxon>Eukaryota</taxon>
        <taxon>Haptista</taxon>
        <taxon>Haptophyta</taxon>
        <taxon>Prymnesiophyceae</taxon>
        <taxon>Prymnesiales</taxon>
        <taxon>Prymnesiaceae</taxon>
        <taxon>Haptolina</taxon>
    </lineage>
</organism>
<accession>A0A7S2J1X1</accession>
<feature type="region of interest" description="Disordered" evidence="1">
    <location>
        <begin position="129"/>
        <end position="152"/>
    </location>
</feature>
<feature type="transmembrane region" description="Helical" evidence="2">
    <location>
        <begin position="77"/>
        <end position="98"/>
    </location>
</feature>
<evidence type="ECO:0000256" key="2">
    <source>
        <dbReference type="SAM" id="Phobius"/>
    </source>
</evidence>
<reference evidence="3" key="1">
    <citation type="submission" date="2021-01" db="EMBL/GenBank/DDBJ databases">
        <authorList>
            <person name="Corre E."/>
            <person name="Pelletier E."/>
            <person name="Niang G."/>
            <person name="Scheremetjew M."/>
            <person name="Finn R."/>
            <person name="Kale V."/>
            <person name="Holt S."/>
            <person name="Cochrane G."/>
            <person name="Meng A."/>
            <person name="Brown T."/>
            <person name="Cohen L."/>
        </authorList>
    </citation>
    <scope>NUCLEOTIDE SEQUENCE</scope>
    <source>
        <strain evidence="3">UTEX LB 985</strain>
    </source>
</reference>
<keyword evidence="2" id="KW-0812">Transmembrane</keyword>
<sequence length="500" mass="54847">MPLSSSQRSYHSRKEMQCERDGLRAVKIDKTKEHDLDDDNDTISDNEGYREDDPEEANDEGDTVYEVRVRRLGKRCCAGFALTCVAVLLLAGAVITFMQSLSLTSVQSQPFITDEATAQASAGWTPVTFPSILPPSPTSSPEWPPPGAPAPPPPWPVSPSPVSPSPSPLAPLVPLLPPPSLPPLSPPLQPPPPPYLTWKGKLSSRQCDAMIRDPAGLMMKMWASTAWLQRSPDRADCWNRNRYDMMKEQDGSAFFETVERGSVCNTNWYEGVGGELGMEGQPPSFTAPAVALFGSDEAITTYCNAQEHTNTWYTAEINHAVPCVASNLNILSLFSERVKYNTCRNFEWQMCAALGRLPGQTSADLIFAHTPNTLEAGEGGAMPFGRCGGYREWGEIRDCSDGFATNDIFYLEVCIFNQVCTNGAELFDLKDGARWRCNFSSQGFHELQRLLMARPEFGTGGALMNAVAPSCAEFCNEWTCTQPECLGCTHPVFASRNVGC</sequence>
<protein>
    <submittedName>
        <fullName evidence="3">Uncharacterized protein</fullName>
    </submittedName>
</protein>
<dbReference type="AlphaFoldDB" id="A0A7S2J1X1"/>
<evidence type="ECO:0000313" key="3">
    <source>
        <dbReference type="EMBL" id="CAD9533925.1"/>
    </source>
</evidence>
<feature type="compositionally biased region" description="Pro residues" evidence="1">
    <location>
        <begin position="132"/>
        <end position="152"/>
    </location>
</feature>
<gene>
    <name evidence="3" type="ORF">CBRE1094_LOCUS39036</name>
</gene>
<proteinExistence type="predicted"/>
<feature type="compositionally biased region" description="Basic and acidic residues" evidence="1">
    <location>
        <begin position="12"/>
        <end position="35"/>
    </location>
</feature>
<keyword evidence="2" id="KW-0472">Membrane</keyword>
<name>A0A7S2J1X1_9EUKA</name>